<feature type="compositionally biased region" description="Polar residues" evidence="2">
    <location>
        <begin position="945"/>
        <end position="955"/>
    </location>
</feature>
<reference evidence="3" key="1">
    <citation type="submission" date="2019-06" db="EMBL/GenBank/DDBJ databases">
        <authorList>
            <person name="Zheng W."/>
        </authorList>
    </citation>
    <scope>NUCLEOTIDE SEQUENCE</scope>
    <source>
        <strain evidence="3">QDHG01</strain>
    </source>
</reference>
<comment type="caution">
    <text evidence="3">The sequence shown here is derived from an EMBL/GenBank/DDBJ whole genome shotgun (WGS) entry which is preliminary data.</text>
</comment>
<protein>
    <submittedName>
        <fullName evidence="3">Uncharacterized protein</fullName>
    </submittedName>
</protein>
<dbReference type="AlphaFoldDB" id="A0A8J8T805"/>
<gene>
    <name evidence="3" type="ORF">FGO68_gene17064</name>
</gene>
<feature type="compositionally biased region" description="Basic and acidic residues" evidence="2">
    <location>
        <begin position="802"/>
        <end position="828"/>
    </location>
</feature>
<feature type="region of interest" description="Disordered" evidence="2">
    <location>
        <begin position="939"/>
        <end position="975"/>
    </location>
</feature>
<feature type="region of interest" description="Disordered" evidence="2">
    <location>
        <begin position="1023"/>
        <end position="1045"/>
    </location>
</feature>
<keyword evidence="1" id="KW-0175">Coiled coil</keyword>
<evidence type="ECO:0000256" key="1">
    <source>
        <dbReference type="SAM" id="Coils"/>
    </source>
</evidence>
<dbReference type="Proteomes" id="UP000785679">
    <property type="component" value="Unassembled WGS sequence"/>
</dbReference>
<feature type="region of interest" description="Disordered" evidence="2">
    <location>
        <begin position="751"/>
        <end position="777"/>
    </location>
</feature>
<evidence type="ECO:0000313" key="4">
    <source>
        <dbReference type="Proteomes" id="UP000785679"/>
    </source>
</evidence>
<evidence type="ECO:0000256" key="2">
    <source>
        <dbReference type="SAM" id="MobiDB-lite"/>
    </source>
</evidence>
<name>A0A8J8T805_HALGN</name>
<feature type="compositionally biased region" description="Low complexity" evidence="2">
    <location>
        <begin position="956"/>
        <end position="969"/>
    </location>
</feature>
<proteinExistence type="predicted"/>
<feature type="region of interest" description="Disordered" evidence="2">
    <location>
        <begin position="46"/>
        <end position="82"/>
    </location>
</feature>
<evidence type="ECO:0000313" key="3">
    <source>
        <dbReference type="EMBL" id="TNV85070.1"/>
    </source>
</evidence>
<dbReference type="EMBL" id="RRYP01002179">
    <property type="protein sequence ID" value="TNV85070.1"/>
    <property type="molecule type" value="Genomic_DNA"/>
</dbReference>
<accession>A0A8J8T805</accession>
<organism evidence="3 4">
    <name type="scientific">Halteria grandinella</name>
    <dbReference type="NCBI Taxonomy" id="5974"/>
    <lineage>
        <taxon>Eukaryota</taxon>
        <taxon>Sar</taxon>
        <taxon>Alveolata</taxon>
        <taxon>Ciliophora</taxon>
        <taxon>Intramacronucleata</taxon>
        <taxon>Spirotrichea</taxon>
        <taxon>Stichotrichia</taxon>
        <taxon>Sporadotrichida</taxon>
        <taxon>Halteriidae</taxon>
        <taxon>Halteria</taxon>
    </lineage>
</organism>
<feature type="compositionally biased region" description="Acidic residues" evidence="2">
    <location>
        <begin position="1034"/>
        <end position="1045"/>
    </location>
</feature>
<keyword evidence="4" id="KW-1185">Reference proteome</keyword>
<feature type="coiled-coil region" evidence="1">
    <location>
        <begin position="498"/>
        <end position="539"/>
    </location>
</feature>
<feature type="region of interest" description="Disordered" evidence="2">
    <location>
        <begin position="789"/>
        <end position="833"/>
    </location>
</feature>
<sequence>MKVKDGLVYVHEQDRRFKELMAKFQREKDSVLQTVVDETIQKPTSIFTQKKQEPRSKSVIHSGGTRVNTPTRQGQERGESEDVKLPQLTRKMLRQMDEKHLNRKIFQPLTHLDMDPINGVQKYYNDFFCDVTRQNKQSTAKNAGDGTPMGQTQKVNKAYQALLDDPVFQKLGGAKADLIDKMSYLSKKELAKHQAIKHNQNYAQFRAYDLKNENEISIDDIASEEDDKVSSYHKSIIRLNNKGDSEDEEADGIDDLYEYWEDKEKVKMKELKERNPNIDIRLEEYLRSHSQQLSLHVQDYLNKIERGVDVPVNERISNLGIMAFERSQFITTLRKVQKAFEYQMKLVHYESKSKAKELALTAFSRMEGALQQEIKTLITKYGELRHSVRDLIHQNERMLNVIKSQEIEIAQRDKLMWISPYQKLNLASDPSVFDAEARLRPDHIYDDEDLERANKQLSSIYSLYGGYMQMSIMNRDDMIESNFMKMTLKQLKYCKEQVEEKDHEVETLKTIIETMSNEVAESKKQVEEQKAEAQLITQETSNDKKQLKKNVNQRATNIETYAKGLTDEYKAFRKNVMLELRVKDELIDRLHKIIEKQMDEMKTMKTVICIPVLRNQLNQYETRGKVYEDLMHQCEQIIKYAWKGETIKSPILPFAAHSSKRSDGSLTKEILNLSSIRNPFTSELEPIEIDKFLNSDSFIIPGNHRNRFNDKASTSRLLPAAGGSGQSFLIQKNLRNAQSVAKTMQQNTLSQLTLQTGTERTPLHMKKAGDDSTNASSKFNNLASAQVFRKGKRSLHNSSSSESEKEQSSTERGSGLEEERKKLNELSREPTPVATPEQYYQIYETIDDVKTKKMLKIISIQTPIKQSQIKRGDGDIFTQMKLVTKGMKPSFKPVLGPSKGVPKDKMLNVPPPPGPQLSLDLMPVIESGSMGIFDDDYPRSHHSRMNSNPNEFSTNSLHGSQHKGSSSGGAPSHYVNPANGMNFTLGNFGSGGVSGVQSPGESAHKYASNMRMKYDSMPISFTEKQNEQVTEEQQINEELVEKDEQ</sequence>